<dbReference type="Pfam" id="PF07539">
    <property type="entry name" value="UTP20_N"/>
    <property type="match status" value="1"/>
</dbReference>
<dbReference type="InterPro" id="IPR016024">
    <property type="entry name" value="ARM-type_fold"/>
</dbReference>
<evidence type="ECO:0000259" key="2">
    <source>
        <dbReference type="Pfam" id="PF20416"/>
    </source>
</evidence>
<organism evidence="3 4">
    <name type="scientific">Myxozyma melibiosi</name>
    <dbReference type="NCBI Taxonomy" id="54550"/>
    <lineage>
        <taxon>Eukaryota</taxon>
        <taxon>Fungi</taxon>
        <taxon>Dikarya</taxon>
        <taxon>Ascomycota</taxon>
        <taxon>Saccharomycotina</taxon>
        <taxon>Lipomycetes</taxon>
        <taxon>Lipomycetales</taxon>
        <taxon>Lipomycetaceae</taxon>
        <taxon>Myxozyma</taxon>
    </lineage>
</organism>
<feature type="domain" description="U3 small nucleolar RNA-associated protein 20" evidence="2">
    <location>
        <begin position="1623"/>
        <end position="1841"/>
    </location>
</feature>
<comment type="caution">
    <text evidence="3">The sequence shown here is derived from an EMBL/GenBank/DDBJ whole genome shotgun (WGS) entry which is preliminary data.</text>
</comment>
<dbReference type="InterPro" id="IPR011989">
    <property type="entry name" value="ARM-like"/>
</dbReference>
<dbReference type="Pfam" id="PF20416">
    <property type="entry name" value="UTP20"/>
    <property type="match status" value="1"/>
</dbReference>
<dbReference type="PANTHER" id="PTHR17695">
    <property type="entry name" value="SMALL SUBUNIT PROCESSOME COMPONENT 20 HOMOLOG"/>
    <property type="match status" value="1"/>
</dbReference>
<dbReference type="InterPro" id="IPR011430">
    <property type="entry name" value="UTP20_N"/>
</dbReference>
<evidence type="ECO:0000313" key="4">
    <source>
        <dbReference type="Proteomes" id="UP001498771"/>
    </source>
</evidence>
<dbReference type="EMBL" id="JBBJBU010000001">
    <property type="protein sequence ID" value="KAK7207427.1"/>
    <property type="molecule type" value="Genomic_DNA"/>
</dbReference>
<dbReference type="SUPFAM" id="SSF48371">
    <property type="entry name" value="ARM repeat"/>
    <property type="match status" value="2"/>
</dbReference>
<dbReference type="InterPro" id="IPR052575">
    <property type="entry name" value="SSU_processome_comp_20"/>
</dbReference>
<dbReference type="Proteomes" id="UP001498771">
    <property type="component" value="Unassembled WGS sequence"/>
</dbReference>
<dbReference type="InterPro" id="IPR046523">
    <property type="entry name" value="UTP20_dom"/>
</dbReference>
<dbReference type="RefSeq" id="XP_064770460.1">
    <property type="nucleotide sequence ID" value="XM_064911449.1"/>
</dbReference>
<proteinExistence type="predicted"/>
<sequence>MANIFLFPQFLSFRERVDNIKIDPLRRAKRHEDIGDKETESFFHVALQTWRDLNSTKCFTDFLHHVAPISQSLPQVLYHKSEIFDRLITAIAEKERFALQPLLDLLVQFAHDIGPDFEEFLSRAITVLITVATHEELEVVEWTFNCLAYLFKHLYRFLVTKLSDTFDLISPLFSQQERRPYLSRFAAESFSFFLRNAKSVDLFVDHAFEQLSKSNSKNFEAAMSIMFAEALKGPDAALHSKAGKLARKLQDYCTVEQHEKDFFVFLDIITDVLHHVNNTTSEALYESLYKWMKKQLKKDDVTAEKVWMITKEMFLLTGLRRGSRVPNWDETLAVYREICQTISRLPRSEARGRACWELCKLTQCLLQYNDDIEESVASRIIETIYLLDDGEYFIPFCDYIIDLRTKNDMTRIVWLYLQRYLDGVKSMNDYTVLAVLEILKKWWSITGRSDTDAPIKGNQHLRDSLLQSVTKTSGLIRSGEASTAEILSLLPRLELLNRIFNSTVETKDCILELVKSFSEESLELSDSLIKVYGIALSLLANYLQKCSDDALLEDVLGEAYERVAAMKTNKQFINGLVAVVDLSMKSKSISQHDSVQKIFQKLSADFESPLRSVNPGIRLESLRLLQVLSGSSDEASSEMLSLCLSIEETPFELATARTFSMNIRRIALDFPALTGERLKLNVLSYTFGLLTSQFQPVWTEAAATLAKLAQNNRDKVWDLIYEGITAAAPEVSSKMDLEFSSLDDYDPSSSYEFKCTHVQFLNTKGAEVVARKMNPMRILQEFDEKDTFTSKIDRDIIRHRCFEVLANISKIAEKRSSDLIPLFYSCIDAIGRNKSLLLDILKLFSKFNNPAKSLDSDNVYDNLVRLLSNPDSDVQKAALNCIFAFGDSAVNLYKDNLENLLGGQVFRDEINRLLLTNEDGAIITAEHAPSVIPLIVHILYGSAIGHSGNNSKAKSANRTTIISTIGGLSDEYLLMFVGLASEGIPQQFMIDFSTESPSIPDYSQMEIGHGHLRRISGFMTMAEDMLRLLKDKVGRAGDVLLQAVISCIVYCRDSLKAGSLPSENLTIIRSIRSAGFKCLHILFQDVHSIDWNKYQRVIFEEVIMPRMEFFKDENTGEVSPIFKLFLVWSSSEGLVGFLSYNDTIIPQILALMESTTAKEPVYLATVQFMANLIGLQEDTTKKGLKNSLDSLNRKTLELFLPRFVKVLSGSRSPELVQLSVSVLRKILAIFGEYILQNEVLLEQLVDVCLSGITAWGYQSHHINDVFDVLATLISAMSSEILLKKSYDELSPLLLTVKERHTRASLISIFSALGAKNDSVKLVADLLVELNSYAKVRLDELDYDRRFSAYARLNVDLWKGLSYVQWRPILYESVFCIATCEEIAVKKAASSTIKQFVERTETKASSEDLDRVEFYSLMEAIVIPGLRSGLRSENEFTRNEYLLILKLLVQKPLAFPKVKELEVLLFNGDEEADFFNNIVHIQSHRRQRAIYRLGQIALTHDLGDYNIAHFLLPVMEHFLRDVTEATSGMAEEAISTIGKLCMGLSLTQYQAVVRRCVMNLEKQQEKIKFHARLLDSVAEATYLRSQLGESAEVQLKKFNSRKLDVFLTGEVVPKLRGILRLTDENSLADRVGITSPLVKFLSGTSDETLTSNLANVVLELSQHLKHRYQEIRDSVRKVLSKVCLLVGLTHLNLILKNIKSVLTRGSHRHILSYSVHSFLIALMATPMNKHGALDDSIEILMDICMDDILGVSGSEKDAEGYVSKVREVRENKSYDSIEILATNISVERFGDLLAPVRRILSSEFVNLKTEKKINEVLRRMNIGISMNEEGCTHQVIAFCLQICSEEVKDTDNRPAISEKEKRFLISQAGRRQKYTAQNLHYLQRFALDVIKNCLRKNRELIEAFELQEFVKSLTPYLTSDHEDIQLSSLKLLTTAAKYSSLLQKLDTRFLFTYVVGIIQNSPSTQAEACQTGLKLLSSLMQKKKYTEGDHKSIAYIIQKIYIDLVEPDKQTHSFSFIKSVLLQKLMMPEIYDALDKIREIMVNSPSKNTREVCKSLYCQFLMEYPQGRGRLNKQMRFLVHNLNYEHASGRESVMEVLYVLLSKSKDDFVQTIIETFFVPLTMTLVNDESEDCKEMALLLFRTIVQKANADNSEAMLRSCVEWSSQKDTAELVEAAAQIMEILKEFGKGK</sequence>
<accession>A0ABR1FC44</accession>
<evidence type="ECO:0000259" key="1">
    <source>
        <dbReference type="Pfam" id="PF07539"/>
    </source>
</evidence>
<keyword evidence="4" id="KW-1185">Reference proteome</keyword>
<gene>
    <name evidence="3" type="ORF">BZA70DRAFT_271264</name>
</gene>
<feature type="domain" description="U3 small nucleolar RNA-associated protein 20 N-terminal" evidence="1">
    <location>
        <begin position="836"/>
        <end position="1433"/>
    </location>
</feature>
<dbReference type="GeneID" id="90036961"/>
<dbReference type="PANTHER" id="PTHR17695:SF11">
    <property type="entry name" value="SMALL SUBUNIT PROCESSOME COMPONENT 20 HOMOLOG"/>
    <property type="match status" value="1"/>
</dbReference>
<dbReference type="Gene3D" id="1.25.10.10">
    <property type="entry name" value="Leucine-rich Repeat Variant"/>
    <property type="match status" value="2"/>
</dbReference>
<name>A0ABR1FC44_9ASCO</name>
<evidence type="ECO:0000313" key="3">
    <source>
        <dbReference type="EMBL" id="KAK7207427.1"/>
    </source>
</evidence>
<reference evidence="3 4" key="1">
    <citation type="submission" date="2024-03" db="EMBL/GenBank/DDBJ databases">
        <title>Genome-scale model development and genomic sequencing of the oleaginous clade Lipomyces.</title>
        <authorList>
            <consortium name="Lawrence Berkeley National Laboratory"/>
            <person name="Czajka J.J."/>
            <person name="Han Y."/>
            <person name="Kim J."/>
            <person name="Mondo S.J."/>
            <person name="Hofstad B.A."/>
            <person name="Robles A."/>
            <person name="Haridas S."/>
            <person name="Riley R."/>
            <person name="LaButti K."/>
            <person name="Pangilinan J."/>
            <person name="Andreopoulos W."/>
            <person name="Lipzen A."/>
            <person name="Yan J."/>
            <person name="Wang M."/>
            <person name="Ng V."/>
            <person name="Grigoriev I.V."/>
            <person name="Spatafora J.W."/>
            <person name="Magnuson J.K."/>
            <person name="Baker S.E."/>
            <person name="Pomraning K.R."/>
        </authorList>
    </citation>
    <scope>NUCLEOTIDE SEQUENCE [LARGE SCALE GENOMIC DNA]</scope>
    <source>
        <strain evidence="3 4">Phaff 52-87</strain>
    </source>
</reference>
<protein>
    <submittedName>
        <fullName evidence="3">Uncharacterized protein</fullName>
    </submittedName>
</protein>